<evidence type="ECO:0000256" key="2">
    <source>
        <dbReference type="ARBA" id="ARBA00004861"/>
    </source>
</evidence>
<evidence type="ECO:0000256" key="9">
    <source>
        <dbReference type="PIRSR" id="PIRSR614732-2"/>
    </source>
</evidence>
<comment type="similarity">
    <text evidence="7">Belongs to the OMP decarboxylase family. Type 1 subfamily.</text>
</comment>
<dbReference type="InterPro" id="IPR047596">
    <property type="entry name" value="OMPdecase_bac"/>
</dbReference>
<comment type="function">
    <text evidence="1 7">Catalyzes the decarboxylation of orotidine 5'-monophosphate (OMP) to uridine 5'-monophosphate (UMP).</text>
</comment>
<evidence type="ECO:0000256" key="5">
    <source>
        <dbReference type="ARBA" id="ARBA00023239"/>
    </source>
</evidence>
<sequence length="246" mass="27041">MVRQHHRLILALDVPTMEEVNQIVDSVGDLVDCYKVGMEAFYSMGHTVLAQLASRNKQVFVDLKLHDIPTTVGKTVKALCQFSPAFITLHAAGGIKMLKAAKEEVELWESRTQRPRPKLLAITVLTSLGERDWVEIGYQSPIRESVLRMAVMCKEAGMDGVVAAPQEAAAIRALCGSDFLIATPGIRLQPERDGDQTRTATPAQAIKAGAHYLIVGRPVLAAGSPREEVKHILQDMDEYMAQTKAR</sequence>
<keyword evidence="4 7" id="KW-0665">Pyrimidine biosynthesis</keyword>
<dbReference type="AlphaFoldDB" id="A0A4R1PQB2"/>
<feature type="binding site" evidence="7 9">
    <location>
        <position position="35"/>
    </location>
    <ligand>
        <name>substrate</name>
    </ligand>
</feature>
<comment type="pathway">
    <text evidence="2 7 10">Pyrimidine metabolism; UMP biosynthesis via de novo pathway; UMP from orotate: step 2/2.</text>
</comment>
<evidence type="ECO:0000256" key="8">
    <source>
        <dbReference type="PIRSR" id="PIRSR614732-1"/>
    </source>
</evidence>
<evidence type="ECO:0000313" key="12">
    <source>
        <dbReference type="EMBL" id="TCL32690.1"/>
    </source>
</evidence>
<comment type="caution">
    <text evidence="12">The sequence shown here is derived from an EMBL/GenBank/DDBJ whole genome shotgun (WGS) entry which is preliminary data.</text>
</comment>
<evidence type="ECO:0000313" key="13">
    <source>
        <dbReference type="Proteomes" id="UP000295063"/>
    </source>
</evidence>
<evidence type="ECO:0000256" key="1">
    <source>
        <dbReference type="ARBA" id="ARBA00002356"/>
    </source>
</evidence>
<dbReference type="SUPFAM" id="SSF51366">
    <property type="entry name" value="Ribulose-phoshate binding barrel"/>
    <property type="match status" value="1"/>
</dbReference>
<reference evidence="12 13" key="1">
    <citation type="submission" date="2019-03" db="EMBL/GenBank/DDBJ databases">
        <title>Genomic Encyclopedia of Type Strains, Phase IV (KMG-IV): sequencing the most valuable type-strain genomes for metagenomic binning, comparative biology and taxonomic classification.</title>
        <authorList>
            <person name="Goeker M."/>
        </authorList>
    </citation>
    <scope>NUCLEOTIDE SEQUENCE [LARGE SCALE GENOMIC DNA]</scope>
    <source>
        <strain evidence="12 13">DSM 15969</strain>
    </source>
</reference>
<dbReference type="InterPro" id="IPR018089">
    <property type="entry name" value="OMPdecase_AS"/>
</dbReference>
<dbReference type="HAMAP" id="MF_01200_B">
    <property type="entry name" value="OMPdecase_type1_B"/>
    <property type="match status" value="1"/>
</dbReference>
<feature type="binding site" evidence="7 9">
    <location>
        <position position="196"/>
    </location>
    <ligand>
        <name>substrate</name>
    </ligand>
</feature>
<dbReference type="GO" id="GO:0004590">
    <property type="term" value="F:orotidine-5'-phosphate decarboxylase activity"/>
    <property type="evidence" value="ECO:0007669"/>
    <property type="project" value="UniProtKB-UniRule"/>
</dbReference>
<dbReference type="InterPro" id="IPR001754">
    <property type="entry name" value="OMPdeCOase_dom"/>
</dbReference>
<dbReference type="SMART" id="SM00934">
    <property type="entry name" value="OMPdecase"/>
    <property type="match status" value="1"/>
</dbReference>
<evidence type="ECO:0000256" key="6">
    <source>
        <dbReference type="ARBA" id="ARBA00049157"/>
    </source>
</evidence>
<organism evidence="12 13">
    <name type="scientific">Anaerospora hongkongensis</name>
    <dbReference type="NCBI Taxonomy" id="244830"/>
    <lineage>
        <taxon>Bacteria</taxon>
        <taxon>Bacillati</taxon>
        <taxon>Bacillota</taxon>
        <taxon>Negativicutes</taxon>
        <taxon>Selenomonadales</taxon>
        <taxon>Sporomusaceae</taxon>
        <taxon>Anaerospora</taxon>
    </lineage>
</organism>
<dbReference type="InterPro" id="IPR013785">
    <property type="entry name" value="Aldolase_TIM"/>
</dbReference>
<feature type="binding site" evidence="7 9">
    <location>
        <position position="216"/>
    </location>
    <ligand>
        <name>substrate</name>
    </ligand>
</feature>
<evidence type="ECO:0000259" key="11">
    <source>
        <dbReference type="SMART" id="SM00934"/>
    </source>
</evidence>
<feature type="active site" description="For OMPdecase activity" evidence="8">
    <location>
        <position position="62"/>
    </location>
</feature>
<keyword evidence="5 7" id="KW-0456">Lyase</keyword>
<feature type="binding site" evidence="7 9">
    <location>
        <position position="187"/>
    </location>
    <ligand>
        <name>substrate</name>
    </ligand>
</feature>
<feature type="binding site" evidence="7">
    <location>
        <begin position="62"/>
        <end position="71"/>
    </location>
    <ligand>
        <name>substrate</name>
    </ligand>
</feature>
<feature type="active site" description="For OMPdecase activity" evidence="8">
    <location>
        <position position="64"/>
    </location>
</feature>
<feature type="binding site" evidence="7 9">
    <location>
        <position position="126"/>
    </location>
    <ligand>
        <name>substrate</name>
    </ligand>
</feature>
<dbReference type="PANTHER" id="PTHR32119:SF2">
    <property type="entry name" value="OROTIDINE 5'-PHOSPHATE DECARBOXYLASE"/>
    <property type="match status" value="1"/>
</dbReference>
<comment type="subunit">
    <text evidence="7">Homodimer.</text>
</comment>
<dbReference type="NCBIfam" id="TIGR01740">
    <property type="entry name" value="pyrF"/>
    <property type="match status" value="1"/>
</dbReference>
<feature type="active site" description="For OMPdecase activity" evidence="8">
    <location>
        <position position="67"/>
    </location>
</feature>
<dbReference type="UniPathway" id="UPA00070">
    <property type="reaction ID" value="UER00120"/>
</dbReference>
<dbReference type="RefSeq" id="WP_243650658.1">
    <property type="nucleotide sequence ID" value="NZ_SLUI01000020.1"/>
</dbReference>
<feature type="binding site" evidence="7 9">
    <location>
        <position position="13"/>
    </location>
    <ligand>
        <name>substrate</name>
    </ligand>
</feature>
<keyword evidence="3 7" id="KW-0210">Decarboxylase</keyword>
<dbReference type="Proteomes" id="UP000295063">
    <property type="component" value="Unassembled WGS sequence"/>
</dbReference>
<dbReference type="InterPro" id="IPR011060">
    <property type="entry name" value="RibuloseP-bd_barrel"/>
</dbReference>
<dbReference type="CDD" id="cd04725">
    <property type="entry name" value="OMP_decarboxylase_like"/>
    <property type="match status" value="1"/>
</dbReference>
<evidence type="ECO:0000256" key="4">
    <source>
        <dbReference type="ARBA" id="ARBA00022975"/>
    </source>
</evidence>
<dbReference type="PANTHER" id="PTHR32119">
    <property type="entry name" value="OROTIDINE 5'-PHOSPHATE DECARBOXYLASE"/>
    <property type="match status" value="1"/>
</dbReference>
<gene>
    <name evidence="7" type="primary">pyrF</name>
    <name evidence="12" type="ORF">EV210_1209</name>
</gene>
<feature type="domain" description="Orotidine 5'-phosphate decarboxylase" evidence="11">
    <location>
        <begin position="7"/>
        <end position="232"/>
    </location>
</feature>
<dbReference type="PROSITE" id="PS00156">
    <property type="entry name" value="OMPDECASE"/>
    <property type="match status" value="1"/>
</dbReference>
<keyword evidence="13" id="KW-1185">Reference proteome</keyword>
<dbReference type="GO" id="GO:0044205">
    <property type="term" value="P:'de novo' UMP biosynthetic process"/>
    <property type="evidence" value="ECO:0007669"/>
    <property type="project" value="UniProtKB-UniRule"/>
</dbReference>
<evidence type="ECO:0000256" key="3">
    <source>
        <dbReference type="ARBA" id="ARBA00022793"/>
    </source>
</evidence>
<dbReference type="GO" id="GO:0006207">
    <property type="term" value="P:'de novo' pyrimidine nucleobase biosynthetic process"/>
    <property type="evidence" value="ECO:0007669"/>
    <property type="project" value="InterPro"/>
</dbReference>
<dbReference type="EC" id="4.1.1.23" evidence="7"/>
<dbReference type="NCBIfam" id="NF001273">
    <property type="entry name" value="PRK00230.1"/>
    <property type="match status" value="1"/>
</dbReference>
<comment type="catalytic activity">
    <reaction evidence="6 7 10">
        <text>orotidine 5'-phosphate + H(+) = UMP + CO2</text>
        <dbReference type="Rhea" id="RHEA:11596"/>
        <dbReference type="ChEBI" id="CHEBI:15378"/>
        <dbReference type="ChEBI" id="CHEBI:16526"/>
        <dbReference type="ChEBI" id="CHEBI:57538"/>
        <dbReference type="ChEBI" id="CHEBI:57865"/>
        <dbReference type="EC" id="4.1.1.23"/>
    </reaction>
</comment>
<dbReference type="GO" id="GO:0005829">
    <property type="term" value="C:cytosol"/>
    <property type="evidence" value="ECO:0007669"/>
    <property type="project" value="TreeGrafter"/>
</dbReference>
<dbReference type="Pfam" id="PF00215">
    <property type="entry name" value="OMPdecase"/>
    <property type="match status" value="1"/>
</dbReference>
<feature type="binding site" evidence="7 9">
    <location>
        <position position="217"/>
    </location>
    <ligand>
        <name>substrate</name>
    </ligand>
</feature>
<name>A0A4R1PQB2_9FIRM</name>
<feature type="active site" description="Proton donor" evidence="7">
    <location>
        <position position="64"/>
    </location>
</feature>
<evidence type="ECO:0000256" key="10">
    <source>
        <dbReference type="RuleBase" id="RU000512"/>
    </source>
</evidence>
<evidence type="ECO:0000256" key="7">
    <source>
        <dbReference type="HAMAP-Rule" id="MF_01200"/>
    </source>
</evidence>
<dbReference type="InterPro" id="IPR014732">
    <property type="entry name" value="OMPdecase"/>
</dbReference>
<proteinExistence type="inferred from homology"/>
<dbReference type="EMBL" id="SLUI01000020">
    <property type="protein sequence ID" value="TCL32690.1"/>
    <property type="molecule type" value="Genomic_DNA"/>
</dbReference>
<dbReference type="Gene3D" id="3.20.20.70">
    <property type="entry name" value="Aldolase class I"/>
    <property type="match status" value="1"/>
</dbReference>
<protein>
    <recommendedName>
        <fullName evidence="7">Orotidine 5'-phosphate decarboxylase</fullName>
        <ecNumber evidence="7">4.1.1.23</ecNumber>
    </recommendedName>
    <alternativeName>
        <fullName evidence="7">OMP decarboxylase</fullName>
        <shortName evidence="7">OMPDCase</shortName>
        <shortName evidence="7">OMPdecase</shortName>
    </alternativeName>
</protein>
<accession>A0A4R1PQB2</accession>